<dbReference type="GO" id="GO:0008237">
    <property type="term" value="F:metallopeptidase activity"/>
    <property type="evidence" value="ECO:0007669"/>
    <property type="project" value="InterPro"/>
</dbReference>
<sequence>MNNKITTLLLLLFFAFSFQSCKDDNKDNTTPPTSILGDASKAYLSGAVPSLDIQIDYITGFKPTNQTIVNLKNFLSARLNKPGGISVSLREIPSPQNSKYTIEQIRTLETQNRTVSSSLSTMSAYVIYLDNDYIESQGNQVVLGIAYSSTSFAIFEKTIKSLSGGLGEPSETTLESAVTQHEFGHLLGLVNTGTPITSNHHDEANGAHCTNNDCLMHYSIQTGTSLGNLLGGNIPDLDIDCIRDLQANGGK</sequence>
<dbReference type="Proteomes" id="UP000470771">
    <property type="component" value="Unassembled WGS sequence"/>
</dbReference>
<keyword evidence="1" id="KW-0732">Signal</keyword>
<keyword evidence="3" id="KW-1185">Reference proteome</keyword>
<protein>
    <recommendedName>
        <fullName evidence="4">Peptidase</fullName>
    </recommendedName>
</protein>
<dbReference type="EMBL" id="WWNE01000018">
    <property type="protein sequence ID" value="NBG67305.1"/>
    <property type="molecule type" value="Genomic_DNA"/>
</dbReference>
<dbReference type="InterPro" id="IPR024079">
    <property type="entry name" value="MetalloPept_cat_dom_sf"/>
</dbReference>
<proteinExistence type="predicted"/>
<dbReference type="AlphaFoldDB" id="A0A6N9NSD9"/>
<evidence type="ECO:0000256" key="1">
    <source>
        <dbReference type="SAM" id="SignalP"/>
    </source>
</evidence>
<accession>A0A6N9NSD9</accession>
<evidence type="ECO:0000313" key="2">
    <source>
        <dbReference type="EMBL" id="NBG67305.1"/>
    </source>
</evidence>
<evidence type="ECO:0008006" key="4">
    <source>
        <dbReference type="Google" id="ProtNLM"/>
    </source>
</evidence>
<dbReference type="SUPFAM" id="SSF55486">
    <property type="entry name" value="Metalloproteases ('zincins'), catalytic domain"/>
    <property type="match status" value="1"/>
</dbReference>
<comment type="caution">
    <text evidence="2">The sequence shown here is derived from an EMBL/GenBank/DDBJ whole genome shotgun (WGS) entry which is preliminary data.</text>
</comment>
<dbReference type="PROSITE" id="PS51257">
    <property type="entry name" value="PROKAR_LIPOPROTEIN"/>
    <property type="match status" value="1"/>
</dbReference>
<feature type="chain" id="PRO_5027042203" description="Peptidase" evidence="1">
    <location>
        <begin position="23"/>
        <end position="251"/>
    </location>
</feature>
<evidence type="ECO:0000313" key="3">
    <source>
        <dbReference type="Proteomes" id="UP000470771"/>
    </source>
</evidence>
<dbReference type="Gene3D" id="3.40.390.10">
    <property type="entry name" value="Collagenase (Catalytic Domain)"/>
    <property type="match status" value="1"/>
</dbReference>
<name>A0A6N9NSD9_9FLAO</name>
<organism evidence="2 3">
    <name type="scientific">Acidiluteibacter ferrifornacis</name>
    <dbReference type="NCBI Taxonomy" id="2692424"/>
    <lineage>
        <taxon>Bacteria</taxon>
        <taxon>Pseudomonadati</taxon>
        <taxon>Bacteroidota</taxon>
        <taxon>Flavobacteriia</taxon>
        <taxon>Flavobacteriales</taxon>
        <taxon>Cryomorphaceae</taxon>
        <taxon>Acidiluteibacter</taxon>
    </lineage>
</organism>
<dbReference type="RefSeq" id="WP_160634256.1">
    <property type="nucleotide sequence ID" value="NZ_WWNE01000018.1"/>
</dbReference>
<feature type="signal peptide" evidence="1">
    <location>
        <begin position="1"/>
        <end position="22"/>
    </location>
</feature>
<reference evidence="2 3" key="1">
    <citation type="submission" date="2019-12" db="EMBL/GenBank/DDBJ databases">
        <authorList>
            <person name="Zhao J."/>
        </authorList>
    </citation>
    <scope>NUCLEOTIDE SEQUENCE [LARGE SCALE GENOMIC DNA]</scope>
    <source>
        <strain evidence="2 3">S-15</strain>
    </source>
</reference>
<gene>
    <name evidence="2" type="ORF">GQN54_14350</name>
</gene>